<name>A0A8K0KFE2_LADFU</name>
<evidence type="ECO:0000313" key="3">
    <source>
        <dbReference type="Proteomes" id="UP000792457"/>
    </source>
</evidence>
<protein>
    <recommendedName>
        <fullName evidence="1">DDE-1 domain-containing protein</fullName>
    </recommendedName>
</protein>
<reference evidence="2" key="1">
    <citation type="submission" date="2013-04" db="EMBL/GenBank/DDBJ databases">
        <authorList>
            <person name="Qu J."/>
            <person name="Murali S.C."/>
            <person name="Bandaranaike D."/>
            <person name="Bellair M."/>
            <person name="Blankenburg K."/>
            <person name="Chao H."/>
            <person name="Dinh H."/>
            <person name="Doddapaneni H."/>
            <person name="Downs B."/>
            <person name="Dugan-Rocha S."/>
            <person name="Elkadiri S."/>
            <person name="Gnanaolivu R.D."/>
            <person name="Hernandez B."/>
            <person name="Javaid M."/>
            <person name="Jayaseelan J.C."/>
            <person name="Lee S."/>
            <person name="Li M."/>
            <person name="Ming W."/>
            <person name="Munidasa M."/>
            <person name="Muniz J."/>
            <person name="Nguyen L."/>
            <person name="Ongeri F."/>
            <person name="Osuji N."/>
            <person name="Pu L.-L."/>
            <person name="Puazo M."/>
            <person name="Qu C."/>
            <person name="Quiroz J."/>
            <person name="Raj R."/>
            <person name="Weissenberger G."/>
            <person name="Xin Y."/>
            <person name="Zou X."/>
            <person name="Han Y."/>
            <person name="Richards S."/>
            <person name="Worley K."/>
            <person name="Muzny D."/>
            <person name="Gibbs R."/>
        </authorList>
    </citation>
    <scope>NUCLEOTIDE SEQUENCE</scope>
    <source>
        <strain evidence="2">Sampled in the wild</strain>
    </source>
</reference>
<dbReference type="AlphaFoldDB" id="A0A8K0KFE2"/>
<dbReference type="EMBL" id="KZ308720">
    <property type="protein sequence ID" value="KAG8233472.1"/>
    <property type="molecule type" value="Genomic_DNA"/>
</dbReference>
<reference evidence="2" key="2">
    <citation type="submission" date="2017-10" db="EMBL/GenBank/DDBJ databases">
        <title>Ladona fulva Genome sequencing and assembly.</title>
        <authorList>
            <person name="Murali S."/>
            <person name="Richards S."/>
            <person name="Bandaranaike D."/>
            <person name="Bellair M."/>
            <person name="Blankenburg K."/>
            <person name="Chao H."/>
            <person name="Dinh H."/>
            <person name="Doddapaneni H."/>
            <person name="Dugan-Rocha S."/>
            <person name="Elkadiri S."/>
            <person name="Gnanaolivu R."/>
            <person name="Hernandez B."/>
            <person name="Skinner E."/>
            <person name="Javaid M."/>
            <person name="Lee S."/>
            <person name="Li M."/>
            <person name="Ming W."/>
            <person name="Munidasa M."/>
            <person name="Muniz J."/>
            <person name="Nguyen L."/>
            <person name="Hughes D."/>
            <person name="Osuji N."/>
            <person name="Pu L.-L."/>
            <person name="Puazo M."/>
            <person name="Qu C."/>
            <person name="Quiroz J."/>
            <person name="Raj R."/>
            <person name="Weissenberger G."/>
            <person name="Xin Y."/>
            <person name="Zou X."/>
            <person name="Han Y."/>
            <person name="Worley K."/>
            <person name="Muzny D."/>
            <person name="Gibbs R."/>
        </authorList>
    </citation>
    <scope>NUCLEOTIDE SEQUENCE</scope>
    <source>
        <strain evidence="2">Sampled in the wild</strain>
    </source>
</reference>
<dbReference type="GO" id="GO:0003677">
    <property type="term" value="F:DNA binding"/>
    <property type="evidence" value="ECO:0007669"/>
    <property type="project" value="TreeGrafter"/>
</dbReference>
<evidence type="ECO:0000313" key="2">
    <source>
        <dbReference type="EMBL" id="KAG8233472.1"/>
    </source>
</evidence>
<dbReference type="GO" id="GO:0005634">
    <property type="term" value="C:nucleus"/>
    <property type="evidence" value="ECO:0007669"/>
    <property type="project" value="TreeGrafter"/>
</dbReference>
<organism evidence="2 3">
    <name type="scientific">Ladona fulva</name>
    <name type="common">Scarce chaser dragonfly</name>
    <name type="synonym">Libellula fulva</name>
    <dbReference type="NCBI Taxonomy" id="123851"/>
    <lineage>
        <taxon>Eukaryota</taxon>
        <taxon>Metazoa</taxon>
        <taxon>Ecdysozoa</taxon>
        <taxon>Arthropoda</taxon>
        <taxon>Hexapoda</taxon>
        <taxon>Insecta</taxon>
        <taxon>Pterygota</taxon>
        <taxon>Palaeoptera</taxon>
        <taxon>Odonata</taxon>
        <taxon>Epiprocta</taxon>
        <taxon>Anisoptera</taxon>
        <taxon>Libelluloidea</taxon>
        <taxon>Libellulidae</taxon>
        <taxon>Ladona</taxon>
    </lineage>
</organism>
<dbReference type="Pfam" id="PF03184">
    <property type="entry name" value="DDE_1"/>
    <property type="match status" value="1"/>
</dbReference>
<sequence>MKQFFSEEQERKLVEYVHTVDGTFGLTLFDLHLLNGINHSFNKIKKIAGTDWLYGFLARRPEIKLRAPEKTSLAQAKGFNRITSIYTKHNISSSNIYSVDETGILTVPNKPSKVLALWEEKTGRMFVILKTGVLVTVEMCMSASGNFMSPMHVFPRKQENPLLMDDTPPEFFASYTESGWVNKESFVVWFKKFIEFSNPSPNKPVLLILNRHESHTKSLELIQLACDKLVCFSPHTTHCFQLLLDMSFMCPLSTFYEQEVRQWLIAHPGRAVTINQVRKLMNDAFARAVLMQTAIKGFFKTGICCLDRTLFPDYMYAPSDTTDRPEAACDPQPSTCGPILQQEGAAVYQPSTYGNASGFSSPALGEWSIFTISPKTLMPPLKETKPSTHKIRIVAEKRRKLLF</sequence>
<dbReference type="InterPro" id="IPR004875">
    <property type="entry name" value="DDE_SF_endonuclease_dom"/>
</dbReference>
<dbReference type="Proteomes" id="UP000792457">
    <property type="component" value="Unassembled WGS sequence"/>
</dbReference>
<feature type="domain" description="DDE-1" evidence="1">
    <location>
        <begin position="135"/>
        <end position="273"/>
    </location>
</feature>
<dbReference type="OrthoDB" id="8195605at2759"/>
<proteinExistence type="predicted"/>
<keyword evidence="3" id="KW-1185">Reference proteome</keyword>
<comment type="caution">
    <text evidence="2">The sequence shown here is derived from an EMBL/GenBank/DDBJ whole genome shotgun (WGS) entry which is preliminary data.</text>
</comment>
<dbReference type="PANTHER" id="PTHR19303:SF74">
    <property type="entry name" value="POGO TRANSPOSABLE ELEMENT WITH KRAB DOMAIN"/>
    <property type="match status" value="1"/>
</dbReference>
<gene>
    <name evidence="2" type="ORF">J437_LFUL014018</name>
</gene>
<accession>A0A8K0KFE2</accession>
<evidence type="ECO:0000259" key="1">
    <source>
        <dbReference type="Pfam" id="PF03184"/>
    </source>
</evidence>
<dbReference type="InterPro" id="IPR050863">
    <property type="entry name" value="CenT-Element_Derived"/>
</dbReference>
<dbReference type="PANTHER" id="PTHR19303">
    <property type="entry name" value="TRANSPOSON"/>
    <property type="match status" value="1"/>
</dbReference>